<dbReference type="OrthoDB" id="1426925at2759"/>
<reference evidence="2" key="1">
    <citation type="submission" date="2018-05" db="EMBL/GenBank/DDBJ databases">
        <title>Draft genome of Mucuna pruriens seed.</title>
        <authorList>
            <person name="Nnadi N.E."/>
            <person name="Vos R."/>
            <person name="Hasami M.H."/>
            <person name="Devisetty U.K."/>
            <person name="Aguiy J.C."/>
        </authorList>
    </citation>
    <scope>NUCLEOTIDE SEQUENCE [LARGE SCALE GENOMIC DNA]</scope>
    <source>
        <strain evidence="2">JCA_2017</strain>
    </source>
</reference>
<proteinExistence type="predicted"/>
<organism evidence="2 3">
    <name type="scientific">Mucuna pruriens</name>
    <name type="common">Velvet bean</name>
    <name type="synonym">Dolichos pruriens</name>
    <dbReference type="NCBI Taxonomy" id="157652"/>
    <lineage>
        <taxon>Eukaryota</taxon>
        <taxon>Viridiplantae</taxon>
        <taxon>Streptophyta</taxon>
        <taxon>Embryophyta</taxon>
        <taxon>Tracheophyta</taxon>
        <taxon>Spermatophyta</taxon>
        <taxon>Magnoliopsida</taxon>
        <taxon>eudicotyledons</taxon>
        <taxon>Gunneridae</taxon>
        <taxon>Pentapetalae</taxon>
        <taxon>rosids</taxon>
        <taxon>fabids</taxon>
        <taxon>Fabales</taxon>
        <taxon>Fabaceae</taxon>
        <taxon>Papilionoideae</taxon>
        <taxon>50 kb inversion clade</taxon>
        <taxon>NPAAA clade</taxon>
        <taxon>indigoferoid/millettioid clade</taxon>
        <taxon>Phaseoleae</taxon>
        <taxon>Mucuna</taxon>
    </lineage>
</organism>
<evidence type="ECO:0000313" key="2">
    <source>
        <dbReference type="EMBL" id="RDX79571.1"/>
    </source>
</evidence>
<gene>
    <name evidence="2" type="ORF">CR513_39993</name>
</gene>
<dbReference type="Proteomes" id="UP000257109">
    <property type="component" value="Unassembled WGS sequence"/>
</dbReference>
<name>A0A371FMT8_MUCPR</name>
<sequence>MDGIIETSLPIGWKNLTLDKYDDIIDLDEHVDAYITQGVTLNWYTRLPPNSTNSFKTLMNKFGAQYATSYPHHLTLVALEKDESLHSFIKRFVVVAIKTRDLNLEIALHLTIMALKSGLFLKSLCTPVLMDELRTRASGYIQMEEMVEHQAVKNHRWEKGASNQPVKRKNKGERDS</sequence>
<evidence type="ECO:0000313" key="3">
    <source>
        <dbReference type="Proteomes" id="UP000257109"/>
    </source>
</evidence>
<protein>
    <recommendedName>
        <fullName evidence="4">Retrotransposon gag domain-containing protein</fullName>
    </recommendedName>
</protein>
<feature type="compositionally biased region" description="Basic residues" evidence="1">
    <location>
        <begin position="166"/>
        <end position="176"/>
    </location>
</feature>
<evidence type="ECO:0000256" key="1">
    <source>
        <dbReference type="SAM" id="MobiDB-lite"/>
    </source>
</evidence>
<accession>A0A371FMT8</accession>
<dbReference type="EMBL" id="QJKJ01008502">
    <property type="protein sequence ID" value="RDX79571.1"/>
    <property type="molecule type" value="Genomic_DNA"/>
</dbReference>
<comment type="caution">
    <text evidence="2">The sequence shown here is derived from an EMBL/GenBank/DDBJ whole genome shotgun (WGS) entry which is preliminary data.</text>
</comment>
<keyword evidence="3" id="KW-1185">Reference proteome</keyword>
<feature type="non-terminal residue" evidence="2">
    <location>
        <position position="1"/>
    </location>
</feature>
<dbReference type="AlphaFoldDB" id="A0A371FMT8"/>
<feature type="region of interest" description="Disordered" evidence="1">
    <location>
        <begin position="152"/>
        <end position="176"/>
    </location>
</feature>
<evidence type="ECO:0008006" key="4">
    <source>
        <dbReference type="Google" id="ProtNLM"/>
    </source>
</evidence>